<evidence type="ECO:0000259" key="1">
    <source>
        <dbReference type="Pfam" id="PF24604"/>
    </source>
</evidence>
<proteinExistence type="predicted"/>
<dbReference type="InterPro" id="IPR057306">
    <property type="entry name" value="B-barrel_PelB_C"/>
</dbReference>
<comment type="caution">
    <text evidence="2">The sequence shown here is derived from an EMBL/GenBank/DDBJ whole genome shotgun (WGS) entry which is preliminary data.</text>
</comment>
<keyword evidence="3" id="KW-1185">Reference proteome</keyword>
<feature type="domain" description="PelB C-terminal" evidence="1">
    <location>
        <begin position="1358"/>
        <end position="1660"/>
    </location>
</feature>
<sequence>MNKIREQLCPAWLSLLLGAVVIAALVAAYPRADVHTRSLSTQQASMISVAYLEAWLLVEPDSPAYLESLAMQYLELGRWQSALGASRRFSQAAQDDTGKRKALFLELVATEQMAYALPEDAPERELGVNRVAAILGEAAGLSWNIAAMRSLAEKARTAGADDAMVRFYQKLAQTDTENSARWQARLGEVALATQAYETAAFSFFSAYETAVLFDEKRHYFIRALQVLESAGKVEQACAEAQQRLGVLASDSQTLRYLLTLARQANRGDLAAVYARSLLKAVGGPRQQARGRDASIVLVAAHASALSHDAGTDMAALEEEYKLVYQTFIESGALDDAEQVARMALDAGLDRLAWSANLARAAQWNQHPGVALEHWLWYAQASNDQEAWRQVLALAPAQDDDDAYLLAWMRQHAETSEGASGTQAGLNALAAEYMRAGRWTSMLRVIERLKPLGDGQARQRVMMLEIMALEQHAYEFEPGDPRREALMHRLHATMEGSLPLPLDPSSMEWLAQKAEATGADAVAERYYSRLAAEDSGNAAHWLGKRGDFALGRQAYEDAAEAYFSAREAAQDRDEQRRYFQAGLGAFVAGGKVGQACEAGERRAGDLMDDPATLRYLIDLARQAHRTDLMTRYARALIQTRQEDRAGSSRIGLVWSDMGGASMQAGFWRGGLPVRHADFRPSDAAGRFMAENAAGMSENQEGDVDDLDIAFQAFVESRQLSDAERTAQRALDEGRDPQVWGPRLAQVAEWNGNPRTALRHWLQYAQASGNEQAWANVLVLSMQLNDNAAQLAALKHMSARAPGDLELLDQVVHAYELLGQPEAGLAYLKSRAQGSLRTPMLERYADLAERSGNDEAARQAYEALGGSGANAWQYAMRLASMDYAQGDLAGALARLRDARDQAGRGPETVPYWRLYSELARLARSREDAGFAHEGLLETGQANDADLNALAYLYELSPIDGGRLAEAQFRKDGSPAALQSALRMYASVRAWGRIEQLLRALPPEQRGFFAHSGQLLSARADYYIGTQRWEAALADLRAAANMPDADDYVRVAYLWTLTWFGTEAELRKAVHRWRKAAQTHASYWDVLAAAQMRLGNPVSAAHYLRRQRLSSGDDPLWLMMLADAEEASGHVERAWRIRRQAWKLLREKAPLGQDLEASGAAEGGAWDLFGPTPQDARHRNAARIALSQQLANGDYSRALLVKLLRQEIRSPEQAELTRSLLGDKASLPALDEVVPSTADGGRNRREPIGPVLRDAVLAWALGGEHDSLARAWLTRRYADRLLSPVDAEVTLALMEGDPVELGILLDDRRKNIPVESRVDALAAVGRIPEAQMLAFDAMDGAPESDARYQAMADLLMRDRPAMGMDVEHVDNDSLKYLQTSVTGGLKLTNRWGIGMEAIDRRQKTTDQDVLAWVPSHDRELNLTLSDTTPERKLSMTVGVRNASETFHTVSLRADLNRQGAFKTSFLLGLNQFTDASQLLQAGGAKDLAQVSWQWDSGARWFLWGSAQANRLLDQDRTYIGRGLEVSGDLGYRFLLSHPDWSVRLTAAHGTYSASGNTIHRMRRLLPSGHSLSASEIVPEDFTQYGVIVGFGSSDQNAYWRRWRLFLDAGYVHDSKEGWGALVNFGAGGSVFGGDHLHVFYSHTAARQGDGSSMSRIGLSYRLFF</sequence>
<dbReference type="EMBL" id="SMBX01000002">
    <property type="protein sequence ID" value="TCV01557.1"/>
    <property type="molecule type" value="Genomic_DNA"/>
</dbReference>
<dbReference type="OrthoDB" id="6072349at2"/>
<gene>
    <name evidence="2" type="ORF">EV686_102270</name>
</gene>
<reference evidence="2 3" key="1">
    <citation type="submission" date="2019-03" db="EMBL/GenBank/DDBJ databases">
        <title>Genomic Encyclopedia of Type Strains, Phase IV (KMG-IV): sequencing the most valuable type-strain genomes for metagenomic binning, comparative biology and taxonomic classification.</title>
        <authorList>
            <person name="Goeker M."/>
        </authorList>
    </citation>
    <scope>NUCLEOTIDE SEQUENCE [LARGE SCALE GENOMIC DNA]</scope>
    <source>
        <strain evidence="2 3">DSM 100048</strain>
    </source>
</reference>
<accession>A0A4R3V8P9</accession>
<dbReference type="RefSeq" id="WP_132474175.1">
    <property type="nucleotide sequence ID" value="NZ_JBHRVM010000001.1"/>
</dbReference>
<evidence type="ECO:0000313" key="3">
    <source>
        <dbReference type="Proteomes" id="UP000294692"/>
    </source>
</evidence>
<dbReference type="Pfam" id="PF24604">
    <property type="entry name" value="B-barrel_PelB_C"/>
    <property type="match status" value="1"/>
</dbReference>
<dbReference type="Pfam" id="PF13429">
    <property type="entry name" value="TPR_15"/>
    <property type="match status" value="1"/>
</dbReference>
<protein>
    <submittedName>
        <fullName evidence="2">Tetratricopeptide repeat protein</fullName>
    </submittedName>
</protein>
<organism evidence="2 3">
    <name type="scientific">Paracandidimonas soli</name>
    <dbReference type="NCBI Taxonomy" id="1917182"/>
    <lineage>
        <taxon>Bacteria</taxon>
        <taxon>Pseudomonadati</taxon>
        <taxon>Pseudomonadota</taxon>
        <taxon>Betaproteobacteria</taxon>
        <taxon>Burkholderiales</taxon>
        <taxon>Alcaligenaceae</taxon>
        <taxon>Paracandidimonas</taxon>
    </lineage>
</organism>
<dbReference type="Proteomes" id="UP000294692">
    <property type="component" value="Unassembled WGS sequence"/>
</dbReference>
<dbReference type="SUPFAM" id="SSF48452">
    <property type="entry name" value="TPR-like"/>
    <property type="match status" value="1"/>
</dbReference>
<evidence type="ECO:0000313" key="2">
    <source>
        <dbReference type="EMBL" id="TCV01557.1"/>
    </source>
</evidence>
<name>A0A4R3V8P9_9BURK</name>
<dbReference type="Gene3D" id="1.25.40.10">
    <property type="entry name" value="Tetratricopeptide repeat domain"/>
    <property type="match status" value="2"/>
</dbReference>
<dbReference type="InterPro" id="IPR011990">
    <property type="entry name" value="TPR-like_helical_dom_sf"/>
</dbReference>